<organism evidence="3 4">
    <name type="scientific">Raineyella fluvialis</name>
    <dbReference type="NCBI Taxonomy" id="2662261"/>
    <lineage>
        <taxon>Bacteria</taxon>
        <taxon>Bacillati</taxon>
        <taxon>Actinomycetota</taxon>
        <taxon>Actinomycetes</taxon>
        <taxon>Propionibacteriales</taxon>
        <taxon>Propionibacteriaceae</taxon>
        <taxon>Raineyella</taxon>
    </lineage>
</organism>
<sequence length="90" mass="9456">MVPLEVNGGAASSSAEVIIFGVLAVAVLAIGLLLFRSLKKIDVPYADELRQRDLAEGAAEAEVQDEPERPGPDQAPGEAPEDRRESGSQA</sequence>
<feature type="compositionally biased region" description="Basic and acidic residues" evidence="1">
    <location>
        <begin position="80"/>
        <end position="90"/>
    </location>
</feature>
<evidence type="ECO:0000256" key="2">
    <source>
        <dbReference type="SAM" id="Phobius"/>
    </source>
</evidence>
<dbReference type="Proteomes" id="UP000386847">
    <property type="component" value="Chromosome"/>
</dbReference>
<feature type="region of interest" description="Disordered" evidence="1">
    <location>
        <begin position="56"/>
        <end position="90"/>
    </location>
</feature>
<dbReference type="RefSeq" id="WP_153572627.1">
    <property type="nucleotide sequence ID" value="NZ_CP045725.1"/>
</dbReference>
<accession>A0A5Q2FBI3</accession>
<dbReference type="KEGG" id="rain:Rai3103_10875"/>
<keyword evidence="2" id="KW-0472">Membrane</keyword>
<reference evidence="3 4" key="1">
    <citation type="submission" date="2019-10" db="EMBL/GenBank/DDBJ databases">
        <title>Genomic analysis of Raineyella sp. CBA3103.</title>
        <authorList>
            <person name="Roh S.W."/>
        </authorList>
    </citation>
    <scope>NUCLEOTIDE SEQUENCE [LARGE SCALE GENOMIC DNA]</scope>
    <source>
        <strain evidence="3 4">CBA3103</strain>
    </source>
</reference>
<dbReference type="AlphaFoldDB" id="A0A5Q2FBI3"/>
<evidence type="ECO:0000256" key="1">
    <source>
        <dbReference type="SAM" id="MobiDB-lite"/>
    </source>
</evidence>
<keyword evidence="4" id="KW-1185">Reference proteome</keyword>
<evidence type="ECO:0000313" key="4">
    <source>
        <dbReference type="Proteomes" id="UP000386847"/>
    </source>
</evidence>
<evidence type="ECO:0000313" key="3">
    <source>
        <dbReference type="EMBL" id="QGF24098.1"/>
    </source>
</evidence>
<protein>
    <submittedName>
        <fullName evidence="3">Uncharacterized protein</fullName>
    </submittedName>
</protein>
<feature type="transmembrane region" description="Helical" evidence="2">
    <location>
        <begin position="17"/>
        <end position="35"/>
    </location>
</feature>
<gene>
    <name evidence="3" type="ORF">Rai3103_10875</name>
</gene>
<keyword evidence="2" id="KW-1133">Transmembrane helix</keyword>
<keyword evidence="2" id="KW-0812">Transmembrane</keyword>
<name>A0A5Q2FBI3_9ACTN</name>
<dbReference type="EMBL" id="CP045725">
    <property type="protein sequence ID" value="QGF24098.1"/>
    <property type="molecule type" value="Genomic_DNA"/>
</dbReference>
<proteinExistence type="predicted"/>